<dbReference type="AlphaFoldDB" id="A0A511UY51"/>
<dbReference type="Pfam" id="PF13476">
    <property type="entry name" value="AAA_23"/>
    <property type="match status" value="1"/>
</dbReference>
<feature type="coiled-coil region" evidence="2">
    <location>
        <begin position="691"/>
        <end position="804"/>
    </location>
</feature>
<evidence type="ECO:0000313" key="5">
    <source>
        <dbReference type="Proteomes" id="UP000321491"/>
    </source>
</evidence>
<evidence type="ECO:0000256" key="2">
    <source>
        <dbReference type="SAM" id="Coils"/>
    </source>
</evidence>
<feature type="domain" description="Rad50/SbcC-type AAA" evidence="3">
    <location>
        <begin position="5"/>
        <end position="235"/>
    </location>
</feature>
<keyword evidence="5" id="KW-1185">Reference proteome</keyword>
<sequence length="1068" mass="126319">MIPHQLRFHGVRDYEPTSLDLSGMNEHILIAGPNGSGKSTITFCMGAVLKSSKVAIEGLRSNNLSDGKTWRAAIHFMFKNEGETRIDAPLYIEFSLDLEQLPGQPIKQVYRISEGDEIDQLETKAVYRSGGQPNFTDYKRELLEKYKIYPDHYYLIWYQQEVNQFATMSPEERFRVFSEMHNITHIQRNWEKSLERVKENAASVQDAEISVNNDELRMQLALKNYKRLKQNRESIHKNGTKLFQSLHALIDLNRKEYDLTERTIEDLSIDLEEKKETIHQYQIDYEQLQHQKDIITAGKEKLQIEYAKNEKDLTTNKEQEQLLQDKLDKLEEEVQDVRKSQKKLRFSEAETKARFEKNEKELTKKNKYIENIEHTKQQLHEEMTLLMKEEAQLENEIKQFKKEQKKYQALLKQYNSSHDVKERIHLLEEKMSEQRELLDEIKKNLQASEAQLRAFETNQPVSKRQEDVLKQMKRLGIQAYPLQSLVELHDDASIEAEKKLDAIKYTIFYDGKYVPAVNDLYHVSLRKIVPEYYLDSIPELQLQMKRGLEKYEQAFASKVLWWIKQLMSKEYPYIDHGQLFDSQGVRGTQEKETYILSKKALKIQKKNYRTQVLNLRKELQQLEEKQKHTRKELQHLHSIVNQVVEAEGFQLKIPTFNQKIQQLKVVRDRLEAIDKENKHLDLQAREVWNEIARLEFEIGQLQNELDVYEQLGQLKDKIELLSNLEKKQKEIEQTTHFLQRKVEKLEDQSNEIERQEIKMGRQIESLHADIDFKKNEQKAIERQIEDKNDEKDIYQGNIIKYEEELIDMKNLYPKLYEEVSKQERRVERSEIKLQNIYTKARNGLQIAQNEEGINPEAENIYFKMKETYEKNKKELDQLKALLEKNKARAEEIEENLMTSIRMKVIQIHQLFQGYMNEFQFECEIDFDKYEERNGRINFRLFIKVRKQGHRGKMEDVSLKARAGRVGKGVSGGEESLSSLLFALALLQELDTNPSFIVLDEFDSALDEGRKAKVFELYAEELERKLIIISPKGHDNEYLNHFRKAYITRHDPNALKTSIVGIRNRVGLS</sequence>
<feature type="coiled-coil region" evidence="2">
    <location>
        <begin position="598"/>
        <end position="639"/>
    </location>
</feature>
<dbReference type="PANTHER" id="PTHR45916:SF1">
    <property type="entry name" value="STRUCTURAL MAINTENANCE OF CHROMOSOMES PROTEIN 5"/>
    <property type="match status" value="1"/>
</dbReference>
<evidence type="ECO:0000259" key="3">
    <source>
        <dbReference type="Pfam" id="PF13476"/>
    </source>
</evidence>
<dbReference type="Proteomes" id="UP000321491">
    <property type="component" value="Unassembled WGS sequence"/>
</dbReference>
<reference evidence="4 5" key="1">
    <citation type="submission" date="2019-07" db="EMBL/GenBank/DDBJ databases">
        <title>Whole genome shotgun sequence of Cerasibacillus quisquiliarum NBRC 102429.</title>
        <authorList>
            <person name="Hosoyama A."/>
            <person name="Uohara A."/>
            <person name="Ohji S."/>
            <person name="Ichikawa N."/>
        </authorList>
    </citation>
    <scope>NUCLEOTIDE SEQUENCE [LARGE SCALE GENOMIC DNA]</scope>
    <source>
        <strain evidence="4 5">NBRC 102429</strain>
    </source>
</reference>
<dbReference type="InterPro" id="IPR038729">
    <property type="entry name" value="Rad50/SbcC_AAA"/>
</dbReference>
<dbReference type="RefSeq" id="WP_146937853.1">
    <property type="nucleotide sequence ID" value="NZ_BJXW01000019.1"/>
</dbReference>
<evidence type="ECO:0000256" key="1">
    <source>
        <dbReference type="ARBA" id="ARBA00023054"/>
    </source>
</evidence>
<evidence type="ECO:0000313" key="4">
    <source>
        <dbReference type="EMBL" id="GEN31555.1"/>
    </source>
</evidence>
<dbReference type="InterPro" id="IPR027417">
    <property type="entry name" value="P-loop_NTPase"/>
</dbReference>
<proteinExistence type="predicted"/>
<accession>A0A511UY51</accession>
<dbReference type="SUPFAM" id="SSF52540">
    <property type="entry name" value="P-loop containing nucleoside triphosphate hydrolases"/>
    <property type="match status" value="3"/>
</dbReference>
<protein>
    <submittedName>
        <fullName evidence="4">Double-stranded DNA repair protein Rad50</fullName>
    </submittedName>
</protein>
<dbReference type="Gene3D" id="3.40.50.300">
    <property type="entry name" value="P-loop containing nucleotide triphosphate hydrolases"/>
    <property type="match status" value="2"/>
</dbReference>
<dbReference type="PANTHER" id="PTHR45916">
    <property type="entry name" value="STRUCTURAL MAINTENANCE OF CHROMOSOMES PROTEIN 5"/>
    <property type="match status" value="1"/>
</dbReference>
<organism evidence="4 5">
    <name type="scientific">Cerasibacillus quisquiliarum</name>
    <dbReference type="NCBI Taxonomy" id="227865"/>
    <lineage>
        <taxon>Bacteria</taxon>
        <taxon>Bacillati</taxon>
        <taxon>Bacillota</taxon>
        <taxon>Bacilli</taxon>
        <taxon>Bacillales</taxon>
        <taxon>Bacillaceae</taxon>
        <taxon>Cerasibacillus</taxon>
    </lineage>
</organism>
<dbReference type="GO" id="GO:0003697">
    <property type="term" value="F:single-stranded DNA binding"/>
    <property type="evidence" value="ECO:0007669"/>
    <property type="project" value="TreeGrafter"/>
</dbReference>
<dbReference type="EMBL" id="BJXW01000019">
    <property type="protein sequence ID" value="GEN31555.1"/>
    <property type="molecule type" value="Genomic_DNA"/>
</dbReference>
<dbReference type="GO" id="GO:0030915">
    <property type="term" value="C:Smc5-Smc6 complex"/>
    <property type="evidence" value="ECO:0007669"/>
    <property type="project" value="TreeGrafter"/>
</dbReference>
<feature type="coiled-coil region" evidence="2">
    <location>
        <begin position="864"/>
        <end position="895"/>
    </location>
</feature>
<dbReference type="Gene3D" id="1.10.287.1490">
    <property type="match status" value="1"/>
</dbReference>
<feature type="coiled-coil region" evidence="2">
    <location>
        <begin position="187"/>
        <end position="458"/>
    </location>
</feature>
<comment type="caution">
    <text evidence="4">The sequence shown here is derived from an EMBL/GenBank/DDBJ whole genome shotgun (WGS) entry which is preliminary data.</text>
</comment>
<dbReference type="GO" id="GO:0000724">
    <property type="term" value="P:double-strand break repair via homologous recombination"/>
    <property type="evidence" value="ECO:0007669"/>
    <property type="project" value="TreeGrafter"/>
</dbReference>
<name>A0A511UY51_9BACI</name>
<dbReference type="GO" id="GO:0016887">
    <property type="term" value="F:ATP hydrolysis activity"/>
    <property type="evidence" value="ECO:0007669"/>
    <property type="project" value="InterPro"/>
</dbReference>
<keyword evidence="1 2" id="KW-0175">Coiled coil</keyword>
<dbReference type="OrthoDB" id="2481648at2"/>
<gene>
    <name evidence="4" type="ORF">CQU01_17930</name>
</gene>